<dbReference type="CDD" id="cd13137">
    <property type="entry name" value="MATE_NorM_like"/>
    <property type="match status" value="1"/>
</dbReference>
<keyword evidence="8 13" id="KW-0812">Transmembrane</keyword>
<evidence type="ECO:0000256" key="9">
    <source>
        <dbReference type="ARBA" id="ARBA00022989"/>
    </source>
</evidence>
<feature type="transmembrane region" description="Helical" evidence="13">
    <location>
        <begin position="141"/>
        <end position="165"/>
    </location>
</feature>
<dbReference type="InterPro" id="IPR050222">
    <property type="entry name" value="MATE_MdtK"/>
</dbReference>
<feature type="transmembrane region" description="Helical" evidence="13">
    <location>
        <begin position="266"/>
        <end position="289"/>
    </location>
</feature>
<sequence length="457" mass="49497">MKNIFYDKSKVDYGNLLFPRRALWMLLIPLIIEQMLNSLMGMVDTLMVSRVGAEAISAVSLVDSINNLVLQVFAAMAAGAAIICSQYLGRKDEKGCNDAAKQIVLTVVVISSVIMIIGVGFRKPLLHLIFGSVEEAVMTNAQMYFLITALSYPFIALFQAGAAFYRACGNSKFTMKTALIANVANIVGNTLFIFILQMGAAGAAISTLISRAVCAFVVFYALRKPGYAIQLKNYFSIRPDLNLIVKILAIGVPSGIENGMFQFGKLAIQSTVSSLGTAAIAAQAMTIIFENVNGMAAVGIGIGLMTVVGQSIGAGRQEEAKYYIVKLAGYAEVAMIISCILVYIAARPVTVLAGMSEESTALCMQMILAITIVKPILWVPSFTPPNGLRAAGDVRFSMITATLTMWLCRVALSIFLMRVVKTGPIGVWYGMFADWGVRGVIFTIRFVRGKWLRFKVI</sequence>
<comment type="similarity">
    <text evidence="3">Belongs to the multi antimicrobial extrusion (MATE) (TC 2.A.66.1) family.</text>
</comment>
<feature type="transmembrane region" description="Helical" evidence="13">
    <location>
        <begin position="366"/>
        <end position="384"/>
    </location>
</feature>
<evidence type="ECO:0000256" key="4">
    <source>
        <dbReference type="ARBA" id="ARBA00020268"/>
    </source>
</evidence>
<evidence type="ECO:0000256" key="10">
    <source>
        <dbReference type="ARBA" id="ARBA00023065"/>
    </source>
</evidence>
<feature type="transmembrane region" description="Helical" evidence="13">
    <location>
        <begin position="295"/>
        <end position="315"/>
    </location>
</feature>
<evidence type="ECO:0000256" key="7">
    <source>
        <dbReference type="ARBA" id="ARBA00022475"/>
    </source>
</evidence>
<name>A0AAE3E3G5_9FIRM</name>
<dbReference type="GO" id="GO:0005886">
    <property type="term" value="C:plasma membrane"/>
    <property type="evidence" value="ECO:0007669"/>
    <property type="project" value="UniProtKB-SubCell"/>
</dbReference>
<protein>
    <recommendedName>
        <fullName evidence="4">Probable multidrug resistance protein NorM</fullName>
    </recommendedName>
    <alternativeName>
        <fullName evidence="12">Multidrug-efflux transporter</fullName>
    </alternativeName>
</protein>
<dbReference type="PANTHER" id="PTHR43298:SF2">
    <property type="entry name" value="FMN_FAD EXPORTER YEEO-RELATED"/>
    <property type="match status" value="1"/>
</dbReference>
<evidence type="ECO:0000256" key="12">
    <source>
        <dbReference type="ARBA" id="ARBA00031636"/>
    </source>
</evidence>
<dbReference type="Pfam" id="PF01554">
    <property type="entry name" value="MatE"/>
    <property type="match status" value="2"/>
</dbReference>
<dbReference type="EMBL" id="JAJEQN010000015">
    <property type="protein sequence ID" value="MCC2221493.1"/>
    <property type="molecule type" value="Genomic_DNA"/>
</dbReference>
<evidence type="ECO:0000256" key="11">
    <source>
        <dbReference type="ARBA" id="ARBA00023136"/>
    </source>
</evidence>
<keyword evidence="10" id="KW-0406">Ion transport</keyword>
<dbReference type="RefSeq" id="WP_308731629.1">
    <property type="nucleotide sequence ID" value="NZ_JAJEQN010000015.1"/>
</dbReference>
<evidence type="ECO:0000256" key="2">
    <source>
        <dbReference type="ARBA" id="ARBA00004651"/>
    </source>
</evidence>
<dbReference type="InterPro" id="IPR048279">
    <property type="entry name" value="MdtK-like"/>
</dbReference>
<dbReference type="Proteomes" id="UP001198200">
    <property type="component" value="Unassembled WGS sequence"/>
</dbReference>
<comment type="caution">
    <text evidence="14">The sequence shown here is derived from an EMBL/GenBank/DDBJ whole genome shotgun (WGS) entry which is preliminary data.</text>
</comment>
<organism evidence="14 15">
    <name type="scientific">Anthropogastromicrobium aceti</name>
    <dbReference type="NCBI Taxonomy" id="2981768"/>
    <lineage>
        <taxon>Bacteria</taxon>
        <taxon>Bacillati</taxon>
        <taxon>Bacillota</taxon>
        <taxon>Clostridia</taxon>
        <taxon>Lachnospirales</taxon>
        <taxon>Lachnospiraceae</taxon>
        <taxon>Anthropogastromicrobium</taxon>
    </lineage>
</organism>
<evidence type="ECO:0000256" key="6">
    <source>
        <dbReference type="ARBA" id="ARBA00022449"/>
    </source>
</evidence>
<feature type="transmembrane region" description="Helical" evidence="13">
    <location>
        <begin position="100"/>
        <end position="121"/>
    </location>
</feature>
<feature type="transmembrane region" description="Helical" evidence="13">
    <location>
        <begin position="177"/>
        <end position="196"/>
    </location>
</feature>
<dbReference type="PANTHER" id="PTHR43298">
    <property type="entry name" value="MULTIDRUG RESISTANCE PROTEIN NORM-RELATED"/>
    <property type="match status" value="1"/>
</dbReference>
<reference evidence="14 15" key="1">
    <citation type="submission" date="2021-10" db="EMBL/GenBank/DDBJ databases">
        <title>Anaerobic single-cell dispensing facilitates the cultivation of human gut bacteria.</title>
        <authorList>
            <person name="Afrizal A."/>
        </authorList>
    </citation>
    <scope>NUCLEOTIDE SEQUENCE [LARGE SCALE GENOMIC DNA]</scope>
    <source>
        <strain evidence="14 15">CLA-AA-H224</strain>
    </source>
</reference>
<keyword evidence="5" id="KW-0813">Transport</keyword>
<feature type="transmembrane region" description="Helical" evidence="13">
    <location>
        <begin position="396"/>
        <end position="420"/>
    </location>
</feature>
<dbReference type="PIRSF" id="PIRSF006603">
    <property type="entry name" value="DinF"/>
    <property type="match status" value="1"/>
</dbReference>
<evidence type="ECO:0000256" key="8">
    <source>
        <dbReference type="ARBA" id="ARBA00022692"/>
    </source>
</evidence>
<comment type="subcellular location">
    <subcellularLocation>
        <location evidence="2">Cell membrane</location>
        <topology evidence="2">Multi-pass membrane protein</topology>
    </subcellularLocation>
</comment>
<dbReference type="AlphaFoldDB" id="A0AAE3E3G5"/>
<keyword evidence="6" id="KW-0050">Antiport</keyword>
<dbReference type="GO" id="GO:0042910">
    <property type="term" value="F:xenobiotic transmembrane transporter activity"/>
    <property type="evidence" value="ECO:0007669"/>
    <property type="project" value="InterPro"/>
</dbReference>
<evidence type="ECO:0000313" key="14">
    <source>
        <dbReference type="EMBL" id="MCC2221493.1"/>
    </source>
</evidence>
<evidence type="ECO:0000256" key="3">
    <source>
        <dbReference type="ARBA" id="ARBA00010199"/>
    </source>
</evidence>
<feature type="transmembrane region" description="Helical" evidence="13">
    <location>
        <begin position="426"/>
        <end position="447"/>
    </location>
</feature>
<feature type="transmembrane region" description="Helical" evidence="13">
    <location>
        <begin position="68"/>
        <end position="88"/>
    </location>
</feature>
<dbReference type="NCBIfam" id="TIGR00797">
    <property type="entry name" value="matE"/>
    <property type="match status" value="1"/>
</dbReference>
<evidence type="ECO:0000256" key="13">
    <source>
        <dbReference type="SAM" id="Phobius"/>
    </source>
</evidence>
<dbReference type="GO" id="GO:0015297">
    <property type="term" value="F:antiporter activity"/>
    <property type="evidence" value="ECO:0007669"/>
    <property type="project" value="UniProtKB-KW"/>
</dbReference>
<comment type="function">
    <text evidence="1">Multidrug efflux pump.</text>
</comment>
<evidence type="ECO:0000256" key="5">
    <source>
        <dbReference type="ARBA" id="ARBA00022448"/>
    </source>
</evidence>
<proteinExistence type="inferred from homology"/>
<feature type="transmembrane region" description="Helical" evidence="13">
    <location>
        <begin position="21"/>
        <end position="40"/>
    </location>
</feature>
<dbReference type="GO" id="GO:0006811">
    <property type="term" value="P:monoatomic ion transport"/>
    <property type="evidence" value="ECO:0007669"/>
    <property type="project" value="UniProtKB-KW"/>
</dbReference>
<keyword evidence="9 13" id="KW-1133">Transmembrane helix</keyword>
<keyword evidence="15" id="KW-1185">Reference proteome</keyword>
<feature type="transmembrane region" description="Helical" evidence="13">
    <location>
        <begin position="327"/>
        <end position="346"/>
    </location>
</feature>
<keyword evidence="7" id="KW-1003">Cell membrane</keyword>
<dbReference type="InterPro" id="IPR002528">
    <property type="entry name" value="MATE_fam"/>
</dbReference>
<keyword evidence="11 13" id="KW-0472">Membrane</keyword>
<gene>
    <name evidence="14" type="ORF">LKD48_07565</name>
</gene>
<evidence type="ECO:0000313" key="15">
    <source>
        <dbReference type="Proteomes" id="UP001198200"/>
    </source>
</evidence>
<feature type="transmembrane region" description="Helical" evidence="13">
    <location>
        <begin position="202"/>
        <end position="222"/>
    </location>
</feature>
<evidence type="ECO:0000256" key="1">
    <source>
        <dbReference type="ARBA" id="ARBA00003408"/>
    </source>
</evidence>
<accession>A0AAE3E3G5</accession>